<dbReference type="EMBL" id="AM412317">
    <property type="protein sequence ID" value="CAL83635.1"/>
    <property type="molecule type" value="Genomic_DNA"/>
</dbReference>
<organism evidence="1 2">
    <name type="scientific">Clostridium botulinum (strain Hall / ATCC 3502 / NCTC 13319 / Type A)</name>
    <dbReference type="NCBI Taxonomy" id="441771"/>
    <lineage>
        <taxon>Bacteria</taxon>
        <taxon>Bacillati</taxon>
        <taxon>Bacillota</taxon>
        <taxon>Clostridia</taxon>
        <taxon>Eubacteriales</taxon>
        <taxon>Clostridiaceae</taxon>
        <taxon>Clostridium</taxon>
    </lineage>
</organism>
<reference evidence="1 2" key="1">
    <citation type="journal article" date="2007" name="Genome Res.">
        <title>Genome sequence of a proteolytic (Group I) Clostridium botulinum strain Hall A and comparative analysis of the clostridial genomes.</title>
        <authorList>
            <person name="Sebaihia M."/>
            <person name="Peck M.W."/>
            <person name="Minton N.P."/>
            <person name="Thomson N.R."/>
            <person name="Holden M.T.G."/>
            <person name="Mitchell W.J."/>
            <person name="Carter A.T."/>
            <person name="Bentley S.D."/>
            <person name="Mason D.R."/>
            <person name="Crossman L."/>
            <person name="Paul C.J."/>
            <person name="Ivens A."/>
            <person name="Wells-Bennik M.H.J."/>
            <person name="Davis I.J."/>
            <person name="Cerdeno-Tarraga A.M."/>
            <person name="Churcher C."/>
            <person name="Quail M.A."/>
            <person name="Chillingworth T."/>
            <person name="Feltwell T."/>
            <person name="Fraser A."/>
            <person name="Goodhead I."/>
            <person name="Hance Z."/>
            <person name="Jagels K."/>
            <person name="Larke N."/>
            <person name="Maddison M."/>
            <person name="Moule S."/>
            <person name="Mungall K."/>
            <person name="Norbertczak H."/>
            <person name="Rabbinowitsch E."/>
            <person name="Sanders M."/>
            <person name="Simmonds M."/>
            <person name="White B."/>
            <person name="Whithead S."/>
            <person name="Parkhill J."/>
        </authorList>
    </citation>
    <scope>NUCLEOTIDE SEQUENCE [LARGE SCALE GENOMIC DNA]</scope>
    <source>
        <strain evidence="2">Hall / ATCC 3502 / NCTC 13319 / Type A [Sanger]</strain>
    </source>
</reference>
<dbReference type="KEGG" id="cbo:CBO2095"/>
<name>A5I3L6_CLOBH</name>
<proteinExistence type="predicted"/>
<dbReference type="AlphaFoldDB" id="A5I3L6"/>
<accession>A5I3L6</accession>
<dbReference type="HOGENOM" id="CLU_978974_0_0_9"/>
<keyword evidence="2" id="KW-1185">Reference proteome</keyword>
<gene>
    <name evidence="1" type="ordered locus">CBO2095</name>
</gene>
<protein>
    <submittedName>
        <fullName evidence="1">Uncharacterized protein</fullName>
    </submittedName>
</protein>
<evidence type="ECO:0000313" key="2">
    <source>
        <dbReference type="Proteomes" id="UP000001986"/>
    </source>
</evidence>
<dbReference type="Proteomes" id="UP000001986">
    <property type="component" value="Chromosome"/>
</dbReference>
<dbReference type="PATRIC" id="fig|413999.7.peg.2062"/>
<evidence type="ECO:0000313" key="1">
    <source>
        <dbReference type="EMBL" id="CAL83635.1"/>
    </source>
</evidence>
<sequence length="253" mass="29759">MTAEYAKKGKGKEEFISDMVNEGRIRREKLNEFLYEELFYGKQKANYIRKFSSSVTNLESEVEVIDAVAKEYNISSGYVNYIAMNFFIQGESTEALPLFKILKDKATGKVKKIHFIFSERVGRYTIKRVDTTYEHSFIPVEIDVEKKIMVVRVARKDKMVDDKQKYDMLQDKYSEKIINLLGLCTEIFVDHKENLYKIMTYLVDQIFTEMCKNKPKEIGPIIKKSSTDLLKKLNIDNWDKKKSKKIFLTWSKI</sequence>